<comment type="caution">
    <text evidence="1">The sequence shown here is derived from an EMBL/GenBank/DDBJ whole genome shotgun (WGS) entry which is preliminary data.</text>
</comment>
<proteinExistence type="predicted"/>
<dbReference type="Proteomes" id="UP001280121">
    <property type="component" value="Unassembled WGS sequence"/>
</dbReference>
<name>A0AAD9TYF8_9ROSI</name>
<reference evidence="1" key="1">
    <citation type="journal article" date="2023" name="Plant J.">
        <title>Genome sequences and population genomics provide insights into the demographic history, inbreeding, and mutation load of two 'living fossil' tree species of Dipteronia.</title>
        <authorList>
            <person name="Feng Y."/>
            <person name="Comes H.P."/>
            <person name="Chen J."/>
            <person name="Zhu S."/>
            <person name="Lu R."/>
            <person name="Zhang X."/>
            <person name="Li P."/>
            <person name="Qiu J."/>
            <person name="Olsen K.M."/>
            <person name="Qiu Y."/>
        </authorList>
    </citation>
    <scope>NUCLEOTIDE SEQUENCE</scope>
    <source>
        <strain evidence="1">KIB01</strain>
    </source>
</reference>
<dbReference type="GO" id="GO:0030983">
    <property type="term" value="F:mismatched DNA binding"/>
    <property type="evidence" value="ECO:0007669"/>
    <property type="project" value="InterPro"/>
</dbReference>
<keyword evidence="2" id="KW-1185">Reference proteome</keyword>
<accession>A0AAD9TYF8</accession>
<dbReference type="AlphaFoldDB" id="A0AAD9TYF8"/>
<gene>
    <name evidence="1" type="ORF">Ddye_019273</name>
</gene>
<dbReference type="GO" id="GO:0004519">
    <property type="term" value="F:endonuclease activity"/>
    <property type="evidence" value="ECO:0007669"/>
    <property type="project" value="UniProtKB-KW"/>
</dbReference>
<dbReference type="GO" id="GO:0006298">
    <property type="term" value="P:mismatch repair"/>
    <property type="evidence" value="ECO:0007669"/>
    <property type="project" value="InterPro"/>
</dbReference>
<evidence type="ECO:0000313" key="2">
    <source>
        <dbReference type="Proteomes" id="UP001280121"/>
    </source>
</evidence>
<dbReference type="EMBL" id="JANJYI010000006">
    <property type="protein sequence ID" value="KAK2644078.1"/>
    <property type="molecule type" value="Genomic_DNA"/>
</dbReference>
<dbReference type="GO" id="GO:0005524">
    <property type="term" value="F:ATP binding"/>
    <property type="evidence" value="ECO:0007669"/>
    <property type="project" value="InterPro"/>
</dbReference>
<dbReference type="GO" id="GO:0140664">
    <property type="term" value="F:ATP-dependent DNA damage sensor activity"/>
    <property type="evidence" value="ECO:0007669"/>
    <property type="project" value="InterPro"/>
</dbReference>
<protein>
    <submittedName>
        <fullName evidence="1">Uncharacterized protein</fullName>
    </submittedName>
</protein>
<dbReference type="PANTHER" id="PTHR48466:SF1">
    <property type="entry name" value="SMR DOMAIN-CONTAINING PROTEIN"/>
    <property type="match status" value="1"/>
</dbReference>
<dbReference type="InterPro" id="IPR045076">
    <property type="entry name" value="MutS"/>
</dbReference>
<dbReference type="PANTHER" id="PTHR48466">
    <property type="entry name" value="OS10G0509000 PROTEIN-RELATED"/>
    <property type="match status" value="1"/>
</dbReference>
<sequence length="166" mass="18214">MQLFNHILSLQKPPILSHHQQHHHRRFICNSTTATSPKHTHTSADSIQQETLKSLEWPSLCDQLSPFAQTSMGLSVTKKAQIPFGRCLAESQTLLNQTSAALAIIQSQPLDLSKIEDISGIVDSAASGQLLSLSEICAVRRTLRAVSDVWEKLLEAPILDGDSPGR</sequence>
<organism evidence="1 2">
    <name type="scientific">Dipteronia dyeriana</name>
    <dbReference type="NCBI Taxonomy" id="168575"/>
    <lineage>
        <taxon>Eukaryota</taxon>
        <taxon>Viridiplantae</taxon>
        <taxon>Streptophyta</taxon>
        <taxon>Embryophyta</taxon>
        <taxon>Tracheophyta</taxon>
        <taxon>Spermatophyta</taxon>
        <taxon>Magnoliopsida</taxon>
        <taxon>eudicotyledons</taxon>
        <taxon>Gunneridae</taxon>
        <taxon>Pentapetalae</taxon>
        <taxon>rosids</taxon>
        <taxon>malvids</taxon>
        <taxon>Sapindales</taxon>
        <taxon>Sapindaceae</taxon>
        <taxon>Hippocastanoideae</taxon>
        <taxon>Acereae</taxon>
        <taxon>Dipteronia</taxon>
    </lineage>
</organism>
<evidence type="ECO:0000313" key="1">
    <source>
        <dbReference type="EMBL" id="KAK2644078.1"/>
    </source>
</evidence>